<name>A0ABS2A8C8_9ACTN</name>
<reference evidence="1 2" key="1">
    <citation type="submission" date="2021-01" db="EMBL/GenBank/DDBJ databases">
        <title>Actinoplanes sp. nov. LDG1-06 isolated from lichen.</title>
        <authorList>
            <person name="Saeng-In P."/>
            <person name="Phongsopitanun W."/>
            <person name="Kanchanasin P."/>
            <person name="Yuki M."/>
            <person name="Kudo T."/>
            <person name="Ohkuma M."/>
            <person name="Tanasupawat S."/>
        </authorList>
    </citation>
    <scope>NUCLEOTIDE SEQUENCE [LARGE SCALE GENOMIC DNA]</scope>
    <source>
        <strain evidence="1 2">LDG1-06</strain>
    </source>
</reference>
<dbReference type="Gene3D" id="3.30.530.20">
    <property type="match status" value="1"/>
</dbReference>
<keyword evidence="2" id="KW-1185">Reference proteome</keyword>
<protein>
    <submittedName>
        <fullName evidence="1">SRPBCC domain-containing protein</fullName>
    </submittedName>
</protein>
<dbReference type="EMBL" id="JAENHP010000003">
    <property type="protein sequence ID" value="MBM2616092.1"/>
    <property type="molecule type" value="Genomic_DNA"/>
</dbReference>
<gene>
    <name evidence="1" type="ORF">JIG36_11045</name>
</gene>
<dbReference type="Proteomes" id="UP000632138">
    <property type="component" value="Unassembled WGS sequence"/>
</dbReference>
<dbReference type="InterPro" id="IPR023393">
    <property type="entry name" value="START-like_dom_sf"/>
</dbReference>
<accession>A0ABS2A8C8</accession>
<dbReference type="SUPFAM" id="SSF55961">
    <property type="entry name" value="Bet v1-like"/>
    <property type="match status" value="1"/>
</dbReference>
<sequence>MGKEYEVGIETTVPADPEQVWEAITTSAGVSSWYIGRTQVDGSMVRTAFGEIEFPPSTVTAAEPPGHFAYRTETAPDGRFQAFEFLVEGRDRSATVLRVATSGFLPGDDWADEYEAMSHGLELFYATLIEYLGHFAGRSGSSVTAFGPPIGDWSAAWEKLTSALGLSASPKPGDTTGDGGEVFHVSPHTLAFHTEEGLFRYIRGFHGAMVAAHVIFPPAEAGTARWEAFLNSLYAR</sequence>
<comment type="caution">
    <text evidence="1">The sequence shown here is derived from an EMBL/GenBank/DDBJ whole genome shotgun (WGS) entry which is preliminary data.</text>
</comment>
<dbReference type="RefSeq" id="WP_203376006.1">
    <property type="nucleotide sequence ID" value="NZ_JAENHP010000003.1"/>
</dbReference>
<organism evidence="1 2">
    <name type="scientific">Paractinoplanes ovalisporus</name>
    <dbReference type="NCBI Taxonomy" id="2810368"/>
    <lineage>
        <taxon>Bacteria</taxon>
        <taxon>Bacillati</taxon>
        <taxon>Actinomycetota</taxon>
        <taxon>Actinomycetes</taxon>
        <taxon>Micromonosporales</taxon>
        <taxon>Micromonosporaceae</taxon>
        <taxon>Paractinoplanes</taxon>
    </lineage>
</organism>
<evidence type="ECO:0000313" key="2">
    <source>
        <dbReference type="Proteomes" id="UP000632138"/>
    </source>
</evidence>
<evidence type="ECO:0000313" key="1">
    <source>
        <dbReference type="EMBL" id="MBM2616092.1"/>
    </source>
</evidence>
<proteinExistence type="predicted"/>
<dbReference type="CDD" id="cd07814">
    <property type="entry name" value="SRPBCC_CalC_Aha1-like"/>
    <property type="match status" value="1"/>
</dbReference>